<organism evidence="1 2">
    <name type="scientific">Prorocentrum cordatum</name>
    <dbReference type="NCBI Taxonomy" id="2364126"/>
    <lineage>
        <taxon>Eukaryota</taxon>
        <taxon>Sar</taxon>
        <taxon>Alveolata</taxon>
        <taxon>Dinophyceae</taxon>
        <taxon>Prorocentrales</taxon>
        <taxon>Prorocentraceae</taxon>
        <taxon>Prorocentrum</taxon>
    </lineage>
</organism>
<accession>A0ABN9XSB2</accession>
<sequence>MTPRRCSWMRAVLHYRVLHKDVLVLSTRVLLISTSADSAVWGHHLTDAWRNDPTLAGEPIPHRQSQDRPETYAQIAATASQLRATRARRGHAAVAGDPANF</sequence>
<evidence type="ECO:0000313" key="1">
    <source>
        <dbReference type="EMBL" id="CAK0902778.1"/>
    </source>
</evidence>
<gene>
    <name evidence="1" type="ORF">PCOR1329_LOCUS79278</name>
</gene>
<comment type="caution">
    <text evidence="1">The sequence shown here is derived from an EMBL/GenBank/DDBJ whole genome shotgun (WGS) entry which is preliminary data.</text>
</comment>
<dbReference type="Proteomes" id="UP001189429">
    <property type="component" value="Unassembled WGS sequence"/>
</dbReference>
<reference evidence="1" key="1">
    <citation type="submission" date="2023-10" db="EMBL/GenBank/DDBJ databases">
        <authorList>
            <person name="Chen Y."/>
            <person name="Shah S."/>
            <person name="Dougan E. K."/>
            <person name="Thang M."/>
            <person name="Chan C."/>
        </authorList>
    </citation>
    <scope>NUCLEOTIDE SEQUENCE [LARGE SCALE GENOMIC DNA]</scope>
</reference>
<protein>
    <submittedName>
        <fullName evidence="1">Uncharacterized protein</fullName>
    </submittedName>
</protein>
<keyword evidence="2" id="KW-1185">Reference proteome</keyword>
<name>A0ABN9XSB2_9DINO</name>
<proteinExistence type="predicted"/>
<dbReference type="EMBL" id="CAUYUJ010021115">
    <property type="protein sequence ID" value="CAK0902778.1"/>
    <property type="molecule type" value="Genomic_DNA"/>
</dbReference>
<evidence type="ECO:0000313" key="2">
    <source>
        <dbReference type="Proteomes" id="UP001189429"/>
    </source>
</evidence>